<feature type="binding site" evidence="7">
    <location>
        <position position="134"/>
    </location>
    <ligand>
        <name>[2Fe-2S] cluster</name>
        <dbReference type="ChEBI" id="CHEBI:190135"/>
    </ligand>
</feature>
<dbReference type="InterPro" id="IPR028431">
    <property type="entry name" value="NADP_DH_HndA-like"/>
</dbReference>
<dbReference type="Proteomes" id="UP000076586">
    <property type="component" value="Unassembled WGS sequence"/>
</dbReference>
<comment type="caution">
    <text evidence="8">The sequence shown here is derived from an EMBL/GenBank/DDBJ whole genome shotgun (WGS) entry which is preliminary data.</text>
</comment>
<sequence>MEKVTPFIIAEAELDAIIGKHLGKPGMLLSVLEEAQEMHPQKYLPGETLLSIAQKLNIAYSQVYSVVTFYSFFNLMPQGRHSIVVCRGTACHTKGSKALLDEICPLLGIHREANASESNFTTPDNEFTIKTVACFGQCALSPVIAIDGIIHSNVNSQKLAKILNKIKSSIKTSGDK</sequence>
<evidence type="ECO:0000256" key="7">
    <source>
        <dbReference type="PIRSR" id="PIRSR000216-1"/>
    </source>
</evidence>
<dbReference type="SUPFAM" id="SSF52833">
    <property type="entry name" value="Thioredoxin-like"/>
    <property type="match status" value="1"/>
</dbReference>
<comment type="cofactor">
    <cofactor evidence="7">
        <name>[2Fe-2S] cluster</name>
        <dbReference type="ChEBI" id="CHEBI:190135"/>
    </cofactor>
    <text evidence="7">Binds 1 [2Fe-2S] cluster.</text>
</comment>
<protein>
    <submittedName>
        <fullName evidence="8">NADH-quinone oxidoreductase subunit E</fullName>
    </submittedName>
</protein>
<dbReference type="PANTHER" id="PTHR43342">
    <property type="entry name" value="NADH-QUINONE OXIDOREDUCTASE, E SUBUNIT"/>
    <property type="match status" value="1"/>
</dbReference>
<dbReference type="InterPro" id="IPR036249">
    <property type="entry name" value="Thioredoxin-like_sf"/>
</dbReference>
<keyword evidence="4 7" id="KW-0408">Iron</keyword>
<comment type="similarity">
    <text evidence="1">Belongs to the complex I 24 kDa subunit family.</text>
</comment>
<evidence type="ECO:0000256" key="4">
    <source>
        <dbReference type="ARBA" id="ARBA00023004"/>
    </source>
</evidence>
<evidence type="ECO:0000256" key="3">
    <source>
        <dbReference type="ARBA" id="ARBA00022723"/>
    </source>
</evidence>
<keyword evidence="5 7" id="KW-0411">Iron-sulfur</keyword>
<gene>
    <name evidence="8" type="ORF">PJIAN_4706</name>
</gene>
<dbReference type="CDD" id="cd03064">
    <property type="entry name" value="TRX_Fd_NuoE"/>
    <property type="match status" value="1"/>
</dbReference>
<organism evidence="8 9">
    <name type="scientific">Paludibacter jiangxiensis</name>
    <dbReference type="NCBI Taxonomy" id="681398"/>
    <lineage>
        <taxon>Bacteria</taxon>
        <taxon>Pseudomonadati</taxon>
        <taxon>Bacteroidota</taxon>
        <taxon>Bacteroidia</taxon>
        <taxon>Bacteroidales</taxon>
        <taxon>Paludibacteraceae</taxon>
        <taxon>Paludibacter</taxon>
    </lineage>
</organism>
<dbReference type="OrthoDB" id="9807941at2"/>
<keyword evidence="2 7" id="KW-0001">2Fe-2S</keyword>
<name>A0A161LGQ0_9BACT</name>
<evidence type="ECO:0000256" key="2">
    <source>
        <dbReference type="ARBA" id="ARBA00022714"/>
    </source>
</evidence>
<dbReference type="PIRSF" id="PIRSF000216">
    <property type="entry name" value="NADH_DH_24kDa"/>
    <property type="match status" value="1"/>
</dbReference>
<reference evidence="9" key="1">
    <citation type="submission" date="2016-04" db="EMBL/GenBank/DDBJ databases">
        <title>Draft genome sequence of Paludibacter jiangxiensis strain NM7.</title>
        <authorList>
            <person name="Qiu Y."/>
            <person name="Matsuura N."/>
            <person name="Ohashi A."/>
            <person name="Tourlousse M.D."/>
            <person name="Sekiguchi Y."/>
        </authorList>
    </citation>
    <scope>NUCLEOTIDE SEQUENCE [LARGE SCALE GENOMIC DNA]</scope>
    <source>
        <strain evidence="9">NM7</strain>
    </source>
</reference>
<evidence type="ECO:0000256" key="5">
    <source>
        <dbReference type="ARBA" id="ARBA00023014"/>
    </source>
</evidence>
<comment type="cofactor">
    <cofactor evidence="6">
        <name>[2Fe-2S] cluster</name>
        <dbReference type="ChEBI" id="CHEBI:190135"/>
    </cofactor>
</comment>
<evidence type="ECO:0000313" key="8">
    <source>
        <dbReference type="EMBL" id="GAT64157.1"/>
    </source>
</evidence>
<dbReference type="GO" id="GO:0051537">
    <property type="term" value="F:2 iron, 2 sulfur cluster binding"/>
    <property type="evidence" value="ECO:0007669"/>
    <property type="project" value="UniProtKB-KW"/>
</dbReference>
<dbReference type="EMBL" id="BDCR01000004">
    <property type="protein sequence ID" value="GAT64157.1"/>
    <property type="molecule type" value="Genomic_DNA"/>
</dbReference>
<dbReference type="Gene3D" id="1.10.10.1590">
    <property type="entry name" value="NADH-quinone oxidoreductase subunit E"/>
    <property type="match status" value="1"/>
</dbReference>
<dbReference type="STRING" id="681398.PJIAN_4706"/>
<evidence type="ECO:0000256" key="6">
    <source>
        <dbReference type="ARBA" id="ARBA00034078"/>
    </source>
</evidence>
<evidence type="ECO:0000256" key="1">
    <source>
        <dbReference type="ARBA" id="ARBA00010643"/>
    </source>
</evidence>
<dbReference type="RefSeq" id="WP_068705995.1">
    <property type="nucleotide sequence ID" value="NZ_BDCR01000004.1"/>
</dbReference>
<feature type="binding site" evidence="7">
    <location>
        <position position="86"/>
    </location>
    <ligand>
        <name>[2Fe-2S] cluster</name>
        <dbReference type="ChEBI" id="CHEBI:190135"/>
    </ligand>
</feature>
<dbReference type="GO" id="GO:0016491">
    <property type="term" value="F:oxidoreductase activity"/>
    <property type="evidence" value="ECO:0007669"/>
    <property type="project" value="InterPro"/>
</dbReference>
<dbReference type="InterPro" id="IPR002023">
    <property type="entry name" value="NuoE-like"/>
</dbReference>
<dbReference type="Pfam" id="PF01257">
    <property type="entry name" value="2Fe-2S_thioredx"/>
    <property type="match status" value="1"/>
</dbReference>
<dbReference type="Gene3D" id="3.40.30.10">
    <property type="entry name" value="Glutaredoxin"/>
    <property type="match status" value="1"/>
</dbReference>
<dbReference type="InterPro" id="IPR041921">
    <property type="entry name" value="NuoE_N"/>
</dbReference>
<feature type="binding site" evidence="7">
    <location>
        <position position="138"/>
    </location>
    <ligand>
        <name>[2Fe-2S] cluster</name>
        <dbReference type="ChEBI" id="CHEBI:190135"/>
    </ligand>
</feature>
<accession>A0A161LGQ0</accession>
<keyword evidence="9" id="KW-1185">Reference proteome</keyword>
<dbReference type="PANTHER" id="PTHR43342:SF2">
    <property type="entry name" value="POTENTIAL NAD-REDUCING HYDROGENASE SUBUNIT"/>
    <property type="match status" value="1"/>
</dbReference>
<reference evidence="9" key="2">
    <citation type="journal article" date="2017" name="Genome Announc.">
        <title>Draft genome sequence of Paludibacter jiangxiensis NM7(T), a propionate-producing fermentative bacterium.</title>
        <authorList>
            <person name="Qiu Y.-L."/>
            <person name="Tourlousse D.M."/>
            <person name="Matsuura N."/>
            <person name="Ohashi A."/>
            <person name="Sekiguchi Y."/>
        </authorList>
    </citation>
    <scope>NUCLEOTIDE SEQUENCE [LARGE SCALE GENOMIC DNA]</scope>
    <source>
        <strain evidence="9">NM7</strain>
    </source>
</reference>
<keyword evidence="3 7" id="KW-0479">Metal-binding</keyword>
<dbReference type="InterPro" id="IPR042128">
    <property type="entry name" value="NuoE_dom"/>
</dbReference>
<feature type="binding site" evidence="7">
    <location>
        <position position="91"/>
    </location>
    <ligand>
        <name>[2Fe-2S] cluster</name>
        <dbReference type="ChEBI" id="CHEBI:190135"/>
    </ligand>
</feature>
<dbReference type="AlphaFoldDB" id="A0A161LGQ0"/>
<evidence type="ECO:0000313" key="9">
    <source>
        <dbReference type="Proteomes" id="UP000076586"/>
    </source>
</evidence>
<dbReference type="GO" id="GO:0046872">
    <property type="term" value="F:metal ion binding"/>
    <property type="evidence" value="ECO:0007669"/>
    <property type="project" value="UniProtKB-KW"/>
</dbReference>
<proteinExistence type="inferred from homology"/>